<dbReference type="PANTHER" id="PTHR34407">
    <property type="entry name" value="EXPRESSED PROTEIN"/>
    <property type="match status" value="1"/>
</dbReference>
<name>A0A2P6U427_CHLSO</name>
<evidence type="ECO:0000313" key="1">
    <source>
        <dbReference type="EMBL" id="PRW61062.1"/>
    </source>
</evidence>
<comment type="caution">
    <text evidence="1">The sequence shown here is derived from an EMBL/GenBank/DDBJ whole genome shotgun (WGS) entry which is preliminary data.</text>
</comment>
<dbReference type="PANTHER" id="PTHR34407:SF1">
    <property type="entry name" value="SGNH HYDROLASE-TYPE ESTERASE DOMAIN-CONTAINING PROTEIN"/>
    <property type="match status" value="1"/>
</dbReference>
<accession>A0A2P6U427</accession>
<protein>
    <submittedName>
        <fullName evidence="1">Uncharacterized protein</fullName>
    </submittedName>
</protein>
<keyword evidence="2" id="KW-1185">Reference proteome</keyword>
<organism evidence="1 2">
    <name type="scientific">Chlorella sorokiniana</name>
    <name type="common">Freshwater green alga</name>
    <dbReference type="NCBI Taxonomy" id="3076"/>
    <lineage>
        <taxon>Eukaryota</taxon>
        <taxon>Viridiplantae</taxon>
        <taxon>Chlorophyta</taxon>
        <taxon>core chlorophytes</taxon>
        <taxon>Trebouxiophyceae</taxon>
        <taxon>Chlorellales</taxon>
        <taxon>Chlorellaceae</taxon>
        <taxon>Chlorella clade</taxon>
        <taxon>Chlorella</taxon>
    </lineage>
</organism>
<reference evidence="1 2" key="1">
    <citation type="journal article" date="2018" name="Plant J.">
        <title>Genome sequences of Chlorella sorokiniana UTEX 1602 and Micractinium conductrix SAG 241.80: implications to maltose excretion by a green alga.</title>
        <authorList>
            <person name="Arriola M.B."/>
            <person name="Velmurugan N."/>
            <person name="Zhang Y."/>
            <person name="Plunkett M.H."/>
            <person name="Hondzo H."/>
            <person name="Barney B.M."/>
        </authorList>
    </citation>
    <scope>NUCLEOTIDE SEQUENCE [LARGE SCALE GENOMIC DNA]</scope>
    <source>
        <strain evidence="2">UTEX 1602</strain>
    </source>
</reference>
<dbReference type="SUPFAM" id="SSF52266">
    <property type="entry name" value="SGNH hydrolase"/>
    <property type="match status" value="1"/>
</dbReference>
<proteinExistence type="predicted"/>
<dbReference type="EMBL" id="LHPG02000001">
    <property type="protein sequence ID" value="PRW61062.1"/>
    <property type="molecule type" value="Genomic_DNA"/>
</dbReference>
<evidence type="ECO:0000313" key="2">
    <source>
        <dbReference type="Proteomes" id="UP000239899"/>
    </source>
</evidence>
<gene>
    <name evidence="1" type="ORF">C2E21_0336</name>
</gene>
<dbReference type="AlphaFoldDB" id="A0A2P6U427"/>
<dbReference type="OrthoDB" id="508378at2759"/>
<dbReference type="Proteomes" id="UP000239899">
    <property type="component" value="Unassembled WGS sequence"/>
</dbReference>
<sequence>MLQRPSQPTLLLLQYYPWMRSFGDGVTQGLYYREPETEMTVIGQYYDLPVVSVRAAAWRLMHEGIDGFKADKGAHSIGLNWGNKSIIPQAEAGEVDQYFYSDGLHPGPGGARVMAELMIHPLAVAVEEVAEGVQVEERQDPRLQGLPPPMIPHSPSIASSACYMLEEFKPLVKKAQGFLYRPERPARTSVLAQKWGWSGLQPGEWLQLEVSTMLEAASPQRNATVFLRAWEPPIPYTVFLNYPLHNVTQHPRCRLRVEIMNERPQQAEQKVMLAAMAVQLLN</sequence>